<evidence type="ECO:0000313" key="3">
    <source>
        <dbReference type="Proteomes" id="UP000638043"/>
    </source>
</evidence>
<feature type="transmembrane region" description="Helical" evidence="1">
    <location>
        <begin position="190"/>
        <end position="212"/>
    </location>
</feature>
<dbReference type="RefSeq" id="WP_188699357.1">
    <property type="nucleotide sequence ID" value="NZ_BMMQ01000001.1"/>
</dbReference>
<keyword evidence="1" id="KW-1133">Transmembrane helix</keyword>
<feature type="transmembrane region" description="Helical" evidence="1">
    <location>
        <begin position="120"/>
        <end position="142"/>
    </location>
</feature>
<feature type="transmembrane region" description="Helical" evidence="1">
    <location>
        <begin position="86"/>
        <end position="108"/>
    </location>
</feature>
<name>A0ABQ2MV83_9MICO</name>
<gene>
    <name evidence="2" type="ORF">GCM10010910_00760</name>
</gene>
<protein>
    <recommendedName>
        <fullName evidence="4">DUF1648 domain-containing protein</fullName>
    </recommendedName>
</protein>
<organism evidence="2 3">
    <name type="scientific">Microbacterium nanhaiense</name>
    <dbReference type="NCBI Taxonomy" id="1301026"/>
    <lineage>
        <taxon>Bacteria</taxon>
        <taxon>Bacillati</taxon>
        <taxon>Actinomycetota</taxon>
        <taxon>Actinomycetes</taxon>
        <taxon>Micrococcales</taxon>
        <taxon>Microbacteriaceae</taxon>
        <taxon>Microbacterium</taxon>
    </lineage>
</organism>
<reference evidence="3" key="1">
    <citation type="journal article" date="2019" name="Int. J. Syst. Evol. Microbiol.">
        <title>The Global Catalogue of Microorganisms (GCM) 10K type strain sequencing project: providing services to taxonomists for standard genome sequencing and annotation.</title>
        <authorList>
            <consortium name="The Broad Institute Genomics Platform"/>
            <consortium name="The Broad Institute Genome Sequencing Center for Infectious Disease"/>
            <person name="Wu L."/>
            <person name="Ma J."/>
        </authorList>
    </citation>
    <scope>NUCLEOTIDE SEQUENCE [LARGE SCALE GENOMIC DNA]</scope>
    <source>
        <strain evidence="3">CGMCC 4.7181</strain>
    </source>
</reference>
<sequence length="311" mass="33156">MTPQKIFRSVALWLPLAFIALCGLLQAAALPLLPDPIVSQWSLAGEPVSWRPAWEALVSTVVIGTVMTASLYSAGVAAAAHRHHRIFAGLSWMILMLGPPMFTVIVVAQVWTTRLNLGQAFLASLFSAMAVAVAAATHLPPFPEGRRRRDPRQWSGATAADRLAPQATIVVAMCALLGASAVVLAALGMAWWVISGPLLVTAFSSAQLITIARIDARGVSVRAPLGVPRLTIPLREIESVELTRIEPLTDIGRLGWNARIGPPQEGVAVRAGEGLRIRRTSGVDFLLATDDAPAAERMLGAQLAAERALRQ</sequence>
<dbReference type="EMBL" id="BMMQ01000001">
    <property type="protein sequence ID" value="GGO58958.1"/>
    <property type="molecule type" value="Genomic_DNA"/>
</dbReference>
<evidence type="ECO:0008006" key="4">
    <source>
        <dbReference type="Google" id="ProtNLM"/>
    </source>
</evidence>
<dbReference type="Proteomes" id="UP000638043">
    <property type="component" value="Unassembled WGS sequence"/>
</dbReference>
<proteinExistence type="predicted"/>
<evidence type="ECO:0000256" key="1">
    <source>
        <dbReference type="SAM" id="Phobius"/>
    </source>
</evidence>
<keyword evidence="1" id="KW-0472">Membrane</keyword>
<accession>A0ABQ2MV83</accession>
<keyword evidence="1" id="KW-0812">Transmembrane</keyword>
<evidence type="ECO:0000313" key="2">
    <source>
        <dbReference type="EMBL" id="GGO58958.1"/>
    </source>
</evidence>
<comment type="caution">
    <text evidence="2">The sequence shown here is derived from an EMBL/GenBank/DDBJ whole genome shotgun (WGS) entry which is preliminary data.</text>
</comment>
<keyword evidence="3" id="KW-1185">Reference proteome</keyword>
<feature type="transmembrane region" description="Helical" evidence="1">
    <location>
        <begin position="163"/>
        <end position="184"/>
    </location>
</feature>
<feature type="transmembrane region" description="Helical" evidence="1">
    <location>
        <begin position="53"/>
        <end position="74"/>
    </location>
</feature>